<sequence>MRKEPPRGEELAVAAPHCYYGRLAWLQTSWIESNSLRRFFVCPKSEGEKRLWFFLYGLILKCLPVRELWWLGC</sequence>
<evidence type="ECO:0000313" key="1">
    <source>
        <dbReference type="EMBL" id="PQP98706.1"/>
    </source>
</evidence>
<reference evidence="1 2" key="1">
    <citation type="submission" date="2018-02" db="EMBL/GenBank/DDBJ databases">
        <title>Draft genome of wild Prunus yedoensis var. nudiflora.</title>
        <authorList>
            <person name="Baek S."/>
            <person name="Kim J.-H."/>
            <person name="Choi K."/>
            <person name="Kim G.-B."/>
            <person name="Cho A."/>
            <person name="Jang H."/>
            <person name="Shin C.-H."/>
            <person name="Yu H.-J."/>
            <person name="Mun J.-H."/>
        </authorList>
    </citation>
    <scope>NUCLEOTIDE SEQUENCE [LARGE SCALE GENOMIC DNA]</scope>
    <source>
        <strain evidence="2">cv. Jeju island</strain>
        <tissue evidence="1">Leaf</tissue>
    </source>
</reference>
<evidence type="ECO:0000313" key="2">
    <source>
        <dbReference type="Proteomes" id="UP000250321"/>
    </source>
</evidence>
<gene>
    <name evidence="1" type="ORF">Pyn_14117</name>
</gene>
<dbReference type="OrthoDB" id="967281at2759"/>
<accession>A0A314Y091</accession>
<dbReference type="AlphaFoldDB" id="A0A314Y091"/>
<dbReference type="Proteomes" id="UP000250321">
    <property type="component" value="Unassembled WGS sequence"/>
</dbReference>
<proteinExistence type="predicted"/>
<protein>
    <submittedName>
        <fullName evidence="1">Uncharacterized protein</fullName>
    </submittedName>
</protein>
<name>A0A314Y091_PRUYE</name>
<comment type="caution">
    <text evidence="1">The sequence shown here is derived from an EMBL/GenBank/DDBJ whole genome shotgun (WGS) entry which is preliminary data.</text>
</comment>
<organism evidence="1 2">
    <name type="scientific">Prunus yedoensis var. nudiflora</name>
    <dbReference type="NCBI Taxonomy" id="2094558"/>
    <lineage>
        <taxon>Eukaryota</taxon>
        <taxon>Viridiplantae</taxon>
        <taxon>Streptophyta</taxon>
        <taxon>Embryophyta</taxon>
        <taxon>Tracheophyta</taxon>
        <taxon>Spermatophyta</taxon>
        <taxon>Magnoliopsida</taxon>
        <taxon>eudicotyledons</taxon>
        <taxon>Gunneridae</taxon>
        <taxon>Pentapetalae</taxon>
        <taxon>rosids</taxon>
        <taxon>fabids</taxon>
        <taxon>Rosales</taxon>
        <taxon>Rosaceae</taxon>
        <taxon>Amygdaloideae</taxon>
        <taxon>Amygdaleae</taxon>
        <taxon>Prunus</taxon>
    </lineage>
</organism>
<dbReference type="EMBL" id="PJQY01001874">
    <property type="protein sequence ID" value="PQP98706.1"/>
    <property type="molecule type" value="Genomic_DNA"/>
</dbReference>
<keyword evidence="2" id="KW-1185">Reference proteome</keyword>